<keyword evidence="1" id="KW-0812">Transmembrane</keyword>
<protein>
    <recommendedName>
        <fullName evidence="4">DUF3592 domain-containing protein</fullName>
    </recommendedName>
</protein>
<keyword evidence="3" id="KW-1185">Reference proteome</keyword>
<dbReference type="Proteomes" id="UP000679260">
    <property type="component" value="Chromosome"/>
</dbReference>
<sequence>MDRGMEFFVFYFYCVAFGLILSGLYLIIRRFVLRRNGTPVTIVSILPRVINEIPFVARGMDKYIYGYDIKYILNGEIHTAESVEFYISFGPIGGPVVLFSPTGVLAKNGEVSIDNVRVTIVYGLASIALGIWVFLRMLDFV</sequence>
<dbReference type="RefSeq" id="WP_213467331.1">
    <property type="nucleotide sequence ID" value="NZ_AP022322.1"/>
</dbReference>
<evidence type="ECO:0000313" key="3">
    <source>
        <dbReference type="Proteomes" id="UP000679260"/>
    </source>
</evidence>
<feature type="transmembrane region" description="Helical" evidence="1">
    <location>
        <begin position="118"/>
        <end position="135"/>
    </location>
</feature>
<gene>
    <name evidence="2" type="ORF">VEIS1202513_17210</name>
</gene>
<organism evidence="2 3">
    <name type="scientific">Veillonella orientalis</name>
    <dbReference type="NCBI Taxonomy" id="2682455"/>
    <lineage>
        <taxon>Bacteria</taxon>
        <taxon>Bacillati</taxon>
        <taxon>Bacillota</taxon>
        <taxon>Negativicutes</taxon>
        <taxon>Veillonellales</taxon>
        <taxon>Veillonellaceae</taxon>
        <taxon>Veillonella</taxon>
    </lineage>
</organism>
<proteinExistence type="predicted"/>
<evidence type="ECO:0000313" key="2">
    <source>
        <dbReference type="EMBL" id="BBU37200.1"/>
    </source>
</evidence>
<keyword evidence="1" id="KW-1133">Transmembrane helix</keyword>
<evidence type="ECO:0008006" key="4">
    <source>
        <dbReference type="Google" id="ProtNLM"/>
    </source>
</evidence>
<evidence type="ECO:0000256" key="1">
    <source>
        <dbReference type="SAM" id="Phobius"/>
    </source>
</evidence>
<keyword evidence="1" id="KW-0472">Membrane</keyword>
<dbReference type="EMBL" id="AP022322">
    <property type="protein sequence ID" value="BBU37200.1"/>
    <property type="molecule type" value="Genomic_DNA"/>
</dbReference>
<reference evidence="2 3" key="1">
    <citation type="submission" date="2020-01" db="EMBL/GenBank/DDBJ databases">
        <title>Veillonella burapaensis sp. nov., anaerobic, Gram-stain-negative coccus isolated from saliva of a Thai child.</title>
        <authorList>
            <person name="Mashima I."/>
            <person name="Theodorea C."/>
            <person name="Nakazawa F."/>
            <person name="Thaweboon B."/>
            <person name="Thaweboon S."/>
            <person name="Tamai R."/>
            <person name="Kiyoura Y."/>
        </authorList>
    </citation>
    <scope>NUCLEOTIDE SEQUENCE [LARGE SCALE GENOMIC DNA]</scope>
    <source>
        <strain evidence="2 3">S12025-13</strain>
    </source>
</reference>
<feature type="transmembrane region" description="Helical" evidence="1">
    <location>
        <begin position="85"/>
        <end position="106"/>
    </location>
</feature>
<accession>A0ABM7HJA7</accession>
<feature type="transmembrane region" description="Helical" evidence="1">
    <location>
        <begin position="7"/>
        <end position="28"/>
    </location>
</feature>
<name>A0ABM7HJA7_9FIRM</name>